<evidence type="ECO:0000256" key="1">
    <source>
        <dbReference type="PROSITE-ProRule" id="PRU00266"/>
    </source>
</evidence>
<feature type="domain" description="DRBM" evidence="3">
    <location>
        <begin position="257"/>
        <end position="297"/>
    </location>
</feature>
<dbReference type="InterPro" id="IPR001387">
    <property type="entry name" value="Cro/C1-type_HTH"/>
</dbReference>
<dbReference type="PROSITE" id="PS50137">
    <property type="entry name" value="DS_RBD"/>
    <property type="match status" value="2"/>
</dbReference>
<dbReference type="AlphaFoldDB" id="A0A813EP37"/>
<feature type="compositionally biased region" description="Acidic residues" evidence="2">
    <location>
        <begin position="513"/>
        <end position="530"/>
    </location>
</feature>
<evidence type="ECO:0000313" key="4">
    <source>
        <dbReference type="EMBL" id="CAE8602444.1"/>
    </source>
</evidence>
<dbReference type="Proteomes" id="UP000654075">
    <property type="component" value="Unassembled WGS sequence"/>
</dbReference>
<feature type="domain" description="DRBM" evidence="3">
    <location>
        <begin position="109"/>
        <end position="149"/>
    </location>
</feature>
<dbReference type="Gene3D" id="3.30.160.20">
    <property type="match status" value="1"/>
</dbReference>
<dbReference type="CDD" id="cd00093">
    <property type="entry name" value="HTH_XRE"/>
    <property type="match status" value="1"/>
</dbReference>
<reference evidence="4" key="1">
    <citation type="submission" date="2021-02" db="EMBL/GenBank/DDBJ databases">
        <authorList>
            <person name="Dougan E. K."/>
            <person name="Rhodes N."/>
            <person name="Thang M."/>
            <person name="Chan C."/>
        </authorList>
    </citation>
    <scope>NUCLEOTIDE SEQUENCE</scope>
</reference>
<dbReference type="EMBL" id="CAJNNV010014310">
    <property type="protein sequence ID" value="CAE8602444.1"/>
    <property type="molecule type" value="Genomic_DNA"/>
</dbReference>
<gene>
    <name evidence="4" type="ORF">PGLA1383_LOCUS20686</name>
</gene>
<dbReference type="InterPro" id="IPR014720">
    <property type="entry name" value="dsRBD_dom"/>
</dbReference>
<comment type="caution">
    <text evidence="4">The sequence shown here is derived from an EMBL/GenBank/DDBJ whole genome shotgun (WGS) entry which is preliminary data.</text>
</comment>
<keyword evidence="1" id="KW-0694">RNA-binding</keyword>
<evidence type="ECO:0000256" key="2">
    <source>
        <dbReference type="SAM" id="MobiDB-lite"/>
    </source>
</evidence>
<keyword evidence="5" id="KW-1185">Reference proteome</keyword>
<evidence type="ECO:0000313" key="5">
    <source>
        <dbReference type="Proteomes" id="UP000654075"/>
    </source>
</evidence>
<feature type="region of interest" description="Disordered" evidence="2">
    <location>
        <begin position="475"/>
        <end position="539"/>
    </location>
</feature>
<protein>
    <recommendedName>
        <fullName evidence="3">DRBM domain-containing protein</fullName>
    </recommendedName>
</protein>
<organism evidence="4 5">
    <name type="scientific">Polarella glacialis</name>
    <name type="common">Dinoflagellate</name>
    <dbReference type="NCBI Taxonomy" id="89957"/>
    <lineage>
        <taxon>Eukaryota</taxon>
        <taxon>Sar</taxon>
        <taxon>Alveolata</taxon>
        <taxon>Dinophyceae</taxon>
        <taxon>Suessiales</taxon>
        <taxon>Suessiaceae</taxon>
        <taxon>Polarella</taxon>
    </lineage>
</organism>
<proteinExistence type="predicted"/>
<accession>A0A813EP37</accession>
<name>A0A813EP37_POLGL</name>
<evidence type="ECO:0000259" key="3">
    <source>
        <dbReference type="PROSITE" id="PS50137"/>
    </source>
</evidence>
<dbReference type="GO" id="GO:0003723">
    <property type="term" value="F:RNA binding"/>
    <property type="evidence" value="ECO:0007669"/>
    <property type="project" value="UniProtKB-UniRule"/>
</dbReference>
<sequence>MRPDFALLKQTTDPSDPSEGVLLLPKDFEKSCTVPSEEFRLGLHDEQLLHCRPDCEPVQAIMTEAVGSIGSQAGFCNYKGQLIQTLHQYLGRNLGVGDLLWSYRSEGGQFIASVEVLAASLPEVEGAACATKKAAEQSAASKAIEQLQMRPDFTSLKQITDLIEPSEGVLLLPKDFEKTCTVPAEEFRLGLHDEQLLHCRPDCEPVQASMTEAVGSIGSQAGFCNYKGQLIQTLHQHLGRNLGVGDLLWSYRSEGGQFIASVEVLAASLPEVEGAACATKKAAEQSAASKAIEQLQMRPDFALLKQTTDPSELSEGVLPLPTKVAIAGLPFHCTVQILREQSVWLEARSGGSCGFPSQQAAKESASLQACWALSQKTADGLIRATVCSSSSRGVTRREKLALGPGWHGELREFSAAGGQRCAKLRLSRGWSQQALAERLSQPLGVVQQLEALGLMPAGPVIAALNKLFGEMLPRGGKPVDGKLRGTNNNTTAGAGLRQPGLCTLGDFMPEFDNSNDDDDDTNDNDNDNDNNDNNNNLEPLLQTAGENSLLEAAEAHE</sequence>